<feature type="domain" description="Solute-binding protein family 3/N-terminal" evidence="4">
    <location>
        <begin position="10"/>
        <end position="244"/>
    </location>
</feature>
<sequence>MIDTIRNRGALLCGVNAGLAGFAAADAQGQWRGFDADYCRAIAIAIFGTAEERVRFIPTGAQNRFTALQSGDIDVLLRNTSWTFARDAGMGFDFGPITFFDGQGFMLKASLGVQNARQMAGATVCVQSGTTAEQVLAEWARSNRINLRPVVIERLEEIVTAYAGGRCDAFTSDISALAAIRAVQPNPADHIILPDVLSKEPLAPVIRQGDPRFADLVRWVHFGLVTAEELGVTAAQARQMAEGDPRPEVQRLLGRTGEPGRPFGLDNAWMLNVIAALGHYGEIYERNLGPIGLQRGRNALWTQPGGLQYAPPFR</sequence>
<name>A0A840AE55_9PROT</name>
<evidence type="ECO:0000313" key="5">
    <source>
        <dbReference type="EMBL" id="MBB3898710.1"/>
    </source>
</evidence>
<dbReference type="RefSeq" id="WP_184383802.1">
    <property type="nucleotide sequence ID" value="NZ_JACIDJ010000003.1"/>
</dbReference>
<dbReference type="GO" id="GO:0006865">
    <property type="term" value="P:amino acid transport"/>
    <property type="evidence" value="ECO:0007669"/>
    <property type="project" value="TreeGrafter"/>
</dbReference>
<dbReference type="PANTHER" id="PTHR30085:SF7">
    <property type="entry name" value="AMINO-ACID ABC TRANSPORTER-BINDING PROTEIN YHDW-RELATED"/>
    <property type="match status" value="1"/>
</dbReference>
<reference evidence="5 6" key="1">
    <citation type="submission" date="2020-08" db="EMBL/GenBank/DDBJ databases">
        <title>Genomic Encyclopedia of Type Strains, Phase IV (KMG-IV): sequencing the most valuable type-strain genomes for metagenomic binning, comparative biology and taxonomic classification.</title>
        <authorList>
            <person name="Goeker M."/>
        </authorList>
    </citation>
    <scope>NUCLEOTIDE SEQUENCE [LARGE SCALE GENOMIC DNA]</scope>
    <source>
        <strain evidence="5 6">DSM 19979</strain>
    </source>
</reference>
<dbReference type="Pfam" id="PF00497">
    <property type="entry name" value="SBP_bac_3"/>
    <property type="match status" value="1"/>
</dbReference>
<keyword evidence="6" id="KW-1185">Reference proteome</keyword>
<evidence type="ECO:0000256" key="2">
    <source>
        <dbReference type="ARBA" id="ARBA00022448"/>
    </source>
</evidence>
<dbReference type="AlphaFoldDB" id="A0A840AE55"/>
<organism evidence="5 6">
    <name type="scientific">Roseococcus suduntuyensis</name>
    <dbReference type="NCBI Taxonomy" id="455361"/>
    <lineage>
        <taxon>Bacteria</taxon>
        <taxon>Pseudomonadati</taxon>
        <taxon>Pseudomonadota</taxon>
        <taxon>Alphaproteobacteria</taxon>
        <taxon>Acetobacterales</taxon>
        <taxon>Roseomonadaceae</taxon>
        <taxon>Roseococcus</taxon>
    </lineage>
</organism>
<gene>
    <name evidence="5" type="ORF">GGQ83_002153</name>
</gene>
<keyword evidence="2" id="KW-0813">Transport</keyword>
<evidence type="ECO:0000256" key="3">
    <source>
        <dbReference type="ARBA" id="ARBA00022729"/>
    </source>
</evidence>
<proteinExistence type="inferred from homology"/>
<accession>A0A840AE55</accession>
<dbReference type="SMART" id="SM00062">
    <property type="entry name" value="PBPb"/>
    <property type="match status" value="1"/>
</dbReference>
<dbReference type="InterPro" id="IPR001638">
    <property type="entry name" value="Solute-binding_3/MltF_N"/>
</dbReference>
<dbReference type="PANTHER" id="PTHR30085">
    <property type="entry name" value="AMINO ACID ABC TRANSPORTER PERMEASE"/>
    <property type="match status" value="1"/>
</dbReference>
<dbReference type="CDD" id="cd13692">
    <property type="entry name" value="PBP2_BztA"/>
    <property type="match status" value="1"/>
</dbReference>
<evidence type="ECO:0000256" key="1">
    <source>
        <dbReference type="ARBA" id="ARBA00010333"/>
    </source>
</evidence>
<dbReference type="EMBL" id="JACIDJ010000003">
    <property type="protein sequence ID" value="MBB3898710.1"/>
    <property type="molecule type" value="Genomic_DNA"/>
</dbReference>
<evidence type="ECO:0000313" key="6">
    <source>
        <dbReference type="Proteomes" id="UP000553193"/>
    </source>
</evidence>
<comment type="similarity">
    <text evidence="1">Belongs to the bacterial solute-binding protein 3 family.</text>
</comment>
<dbReference type="Proteomes" id="UP000553193">
    <property type="component" value="Unassembled WGS sequence"/>
</dbReference>
<evidence type="ECO:0000259" key="4">
    <source>
        <dbReference type="SMART" id="SM00062"/>
    </source>
</evidence>
<protein>
    <submittedName>
        <fullName evidence="5">General L-amino acid transport system substrate-binding protein</fullName>
    </submittedName>
</protein>
<dbReference type="InterPro" id="IPR051455">
    <property type="entry name" value="Bact_solute-bind_prot3"/>
</dbReference>
<dbReference type="SUPFAM" id="SSF53850">
    <property type="entry name" value="Periplasmic binding protein-like II"/>
    <property type="match status" value="1"/>
</dbReference>
<dbReference type="Gene3D" id="3.40.190.10">
    <property type="entry name" value="Periplasmic binding protein-like II"/>
    <property type="match status" value="2"/>
</dbReference>
<comment type="caution">
    <text evidence="5">The sequence shown here is derived from an EMBL/GenBank/DDBJ whole genome shotgun (WGS) entry which is preliminary data.</text>
</comment>
<keyword evidence="3" id="KW-0732">Signal</keyword>